<accession>W4FMB3</accession>
<sequence>MLNVNIREAEDDEDYSWYLESYSVVVGSREYLALNQKLVKMISLLHYVVQYSQTCFRESQRQEAALWIHENINPFAPPLEVRINYAFAMLSTRSSPMLNAIPSTRCFWNEA</sequence>
<protein>
    <submittedName>
        <fullName evidence="1">Uncharacterized protein</fullName>
    </submittedName>
</protein>
<organism evidence="1">
    <name type="scientific">Aphanomyces astaci</name>
    <name type="common">Crayfish plague agent</name>
    <dbReference type="NCBI Taxonomy" id="112090"/>
    <lineage>
        <taxon>Eukaryota</taxon>
        <taxon>Sar</taxon>
        <taxon>Stramenopiles</taxon>
        <taxon>Oomycota</taxon>
        <taxon>Saprolegniomycetes</taxon>
        <taxon>Saprolegniales</taxon>
        <taxon>Verrucalvaceae</taxon>
        <taxon>Aphanomyces</taxon>
    </lineage>
</organism>
<proteinExistence type="predicted"/>
<reference evidence="1" key="1">
    <citation type="submission" date="2013-12" db="EMBL/GenBank/DDBJ databases">
        <title>The Genome Sequence of Aphanomyces astaci APO3.</title>
        <authorList>
            <consortium name="The Broad Institute Genomics Platform"/>
            <person name="Russ C."/>
            <person name="Tyler B."/>
            <person name="van West P."/>
            <person name="Dieguez-Uribeondo J."/>
            <person name="Young S.K."/>
            <person name="Zeng Q."/>
            <person name="Gargeya S."/>
            <person name="Fitzgerald M."/>
            <person name="Abouelleil A."/>
            <person name="Alvarado L."/>
            <person name="Chapman S.B."/>
            <person name="Gainer-Dewar J."/>
            <person name="Goldberg J."/>
            <person name="Griggs A."/>
            <person name="Gujja S."/>
            <person name="Hansen M."/>
            <person name="Howarth C."/>
            <person name="Imamovic A."/>
            <person name="Ireland A."/>
            <person name="Larimer J."/>
            <person name="McCowan C."/>
            <person name="Murphy C."/>
            <person name="Pearson M."/>
            <person name="Poon T.W."/>
            <person name="Priest M."/>
            <person name="Roberts A."/>
            <person name="Saif S."/>
            <person name="Shea T."/>
            <person name="Sykes S."/>
            <person name="Wortman J."/>
            <person name="Nusbaum C."/>
            <person name="Birren B."/>
        </authorList>
    </citation>
    <scope>NUCLEOTIDE SEQUENCE [LARGE SCALE GENOMIC DNA]</scope>
    <source>
        <strain evidence="1">APO3</strain>
    </source>
</reference>
<dbReference type="GeneID" id="20817454"/>
<dbReference type="VEuPathDB" id="FungiDB:H257_15458"/>
<gene>
    <name evidence="1" type="ORF">H257_15458</name>
</gene>
<evidence type="ECO:0000313" key="1">
    <source>
        <dbReference type="EMBL" id="ETV68652.1"/>
    </source>
</evidence>
<name>W4FMB3_APHAT</name>
<dbReference type="RefSeq" id="XP_009841877.1">
    <property type="nucleotide sequence ID" value="XM_009843575.1"/>
</dbReference>
<dbReference type="EMBL" id="KI913183">
    <property type="protein sequence ID" value="ETV68652.1"/>
    <property type="molecule type" value="Genomic_DNA"/>
</dbReference>
<dbReference type="AlphaFoldDB" id="W4FMB3"/>